<keyword evidence="3" id="KW-1185">Reference proteome</keyword>
<evidence type="ECO:0000313" key="3">
    <source>
        <dbReference type="Proteomes" id="UP001150941"/>
    </source>
</evidence>
<dbReference type="RefSeq" id="XP_058327276.1">
    <property type="nucleotide sequence ID" value="XM_058478946.1"/>
</dbReference>
<evidence type="ECO:0000313" key="2">
    <source>
        <dbReference type="EMBL" id="KAJ5220446.1"/>
    </source>
</evidence>
<dbReference type="OrthoDB" id="6713659at2759"/>
<feature type="region of interest" description="Disordered" evidence="1">
    <location>
        <begin position="78"/>
        <end position="97"/>
    </location>
</feature>
<accession>A0A9W9TF71</accession>
<name>A0A9W9TF71_9EURO</name>
<proteinExistence type="predicted"/>
<dbReference type="EMBL" id="JAPQKS010000007">
    <property type="protein sequence ID" value="KAJ5220446.1"/>
    <property type="molecule type" value="Genomic_DNA"/>
</dbReference>
<dbReference type="Proteomes" id="UP001150941">
    <property type="component" value="Unassembled WGS sequence"/>
</dbReference>
<dbReference type="AlphaFoldDB" id="A0A9W9TF71"/>
<sequence length="146" mass="15362">MKKCTLAIHHPVVLEDLPVRLEVETRESLGVADPEDGLVVVNPAVDSQVGDGPVVEVANQAVGGLGVVEVEDSPVVDNQVEGSPVVDNQVEGSQAEDNLAEDNLAEDNLAVDGPAVVDLVDHGPVEAPAEALPRFLITIEHKIIWS</sequence>
<evidence type="ECO:0000256" key="1">
    <source>
        <dbReference type="SAM" id="MobiDB-lite"/>
    </source>
</evidence>
<dbReference type="GeneID" id="83206249"/>
<organism evidence="2 3">
    <name type="scientific">Penicillium chermesinum</name>
    <dbReference type="NCBI Taxonomy" id="63820"/>
    <lineage>
        <taxon>Eukaryota</taxon>
        <taxon>Fungi</taxon>
        <taxon>Dikarya</taxon>
        <taxon>Ascomycota</taxon>
        <taxon>Pezizomycotina</taxon>
        <taxon>Eurotiomycetes</taxon>
        <taxon>Eurotiomycetidae</taxon>
        <taxon>Eurotiales</taxon>
        <taxon>Aspergillaceae</taxon>
        <taxon>Penicillium</taxon>
    </lineage>
</organism>
<comment type="caution">
    <text evidence="2">The sequence shown here is derived from an EMBL/GenBank/DDBJ whole genome shotgun (WGS) entry which is preliminary data.</text>
</comment>
<protein>
    <submittedName>
        <fullName evidence="2">Uncharacterized protein</fullName>
    </submittedName>
</protein>
<reference evidence="2" key="1">
    <citation type="submission" date="2022-11" db="EMBL/GenBank/DDBJ databases">
        <authorList>
            <person name="Petersen C."/>
        </authorList>
    </citation>
    <scope>NUCLEOTIDE SEQUENCE</scope>
    <source>
        <strain evidence="2">IBT 19713</strain>
    </source>
</reference>
<gene>
    <name evidence="2" type="ORF">N7468_009650</name>
</gene>
<reference evidence="2" key="2">
    <citation type="journal article" date="2023" name="IMA Fungus">
        <title>Comparative genomic study of the Penicillium genus elucidates a diverse pangenome and 15 lateral gene transfer events.</title>
        <authorList>
            <person name="Petersen C."/>
            <person name="Sorensen T."/>
            <person name="Nielsen M.R."/>
            <person name="Sondergaard T.E."/>
            <person name="Sorensen J.L."/>
            <person name="Fitzpatrick D.A."/>
            <person name="Frisvad J.C."/>
            <person name="Nielsen K.L."/>
        </authorList>
    </citation>
    <scope>NUCLEOTIDE SEQUENCE</scope>
    <source>
        <strain evidence="2">IBT 19713</strain>
    </source>
</reference>